<feature type="coiled-coil region" evidence="1">
    <location>
        <begin position="8"/>
        <end position="42"/>
    </location>
</feature>
<dbReference type="RefSeq" id="WP_188929292.1">
    <property type="nucleotide sequence ID" value="NZ_BMJC01000001.1"/>
</dbReference>
<evidence type="ECO:0000313" key="3">
    <source>
        <dbReference type="Proteomes" id="UP000607559"/>
    </source>
</evidence>
<reference evidence="2" key="2">
    <citation type="submission" date="2020-09" db="EMBL/GenBank/DDBJ databases">
        <authorList>
            <person name="Sun Q."/>
            <person name="Zhou Y."/>
        </authorList>
    </citation>
    <scope>NUCLEOTIDE SEQUENCE</scope>
    <source>
        <strain evidence="2">CGMCC 1.15448</strain>
    </source>
</reference>
<comment type="caution">
    <text evidence="2">The sequence shown here is derived from an EMBL/GenBank/DDBJ whole genome shotgun (WGS) entry which is preliminary data.</text>
</comment>
<dbReference type="Proteomes" id="UP000607559">
    <property type="component" value="Unassembled WGS sequence"/>
</dbReference>
<evidence type="ECO:0000313" key="2">
    <source>
        <dbReference type="EMBL" id="GGA89364.1"/>
    </source>
</evidence>
<gene>
    <name evidence="2" type="ORF">GCM10011511_10720</name>
</gene>
<protein>
    <submittedName>
        <fullName evidence="2">Uncharacterized protein</fullName>
    </submittedName>
</protein>
<reference evidence="2" key="1">
    <citation type="journal article" date="2014" name="Int. J. Syst. Evol. Microbiol.">
        <title>Complete genome sequence of Corynebacterium casei LMG S-19264T (=DSM 44701T), isolated from a smear-ripened cheese.</title>
        <authorList>
            <consortium name="US DOE Joint Genome Institute (JGI-PGF)"/>
            <person name="Walter F."/>
            <person name="Albersmeier A."/>
            <person name="Kalinowski J."/>
            <person name="Ruckert C."/>
        </authorList>
    </citation>
    <scope>NUCLEOTIDE SEQUENCE</scope>
    <source>
        <strain evidence="2">CGMCC 1.15448</strain>
    </source>
</reference>
<accession>A0A8J2UAJ4</accession>
<dbReference type="EMBL" id="BMJC01000001">
    <property type="protein sequence ID" value="GGA89364.1"/>
    <property type="molecule type" value="Genomic_DNA"/>
</dbReference>
<sequence length="168" mass="19695">MKMVEYTLDELRTVKSSIENYLKELRKETHSVENTIRELSQILNNKRNLHSTIILPEEFLMIKEAIIGDKLSIEWKKLTYEIVKRSDRFLTSVMIYEKARIYHPHQIKDRRYAIKCISSSLVSLVSEGKIGKFKNETGPYFFGEASKHFRDDGKPDPACFPATFRTDM</sequence>
<dbReference type="AlphaFoldDB" id="A0A8J2UAJ4"/>
<proteinExistence type="predicted"/>
<organism evidence="2 3">
    <name type="scientific">Puia dinghuensis</name>
    <dbReference type="NCBI Taxonomy" id="1792502"/>
    <lineage>
        <taxon>Bacteria</taxon>
        <taxon>Pseudomonadati</taxon>
        <taxon>Bacteroidota</taxon>
        <taxon>Chitinophagia</taxon>
        <taxon>Chitinophagales</taxon>
        <taxon>Chitinophagaceae</taxon>
        <taxon>Puia</taxon>
    </lineage>
</organism>
<keyword evidence="1" id="KW-0175">Coiled coil</keyword>
<name>A0A8J2UAJ4_9BACT</name>
<evidence type="ECO:0000256" key="1">
    <source>
        <dbReference type="SAM" id="Coils"/>
    </source>
</evidence>
<keyword evidence="3" id="KW-1185">Reference proteome</keyword>